<evidence type="ECO:0000256" key="9">
    <source>
        <dbReference type="ARBA" id="ARBA00023067"/>
    </source>
</evidence>
<evidence type="ECO:0000256" key="5">
    <source>
        <dbReference type="ARBA" id="ARBA00022454"/>
    </source>
</evidence>
<evidence type="ECO:0000313" key="12">
    <source>
        <dbReference type="EMBL" id="JAT15722.1"/>
    </source>
</evidence>
<dbReference type="GO" id="GO:0000796">
    <property type="term" value="C:condensin complex"/>
    <property type="evidence" value="ECO:0007669"/>
    <property type="project" value="InterPro"/>
</dbReference>
<evidence type="ECO:0000256" key="2">
    <source>
        <dbReference type="ARBA" id="ARBA00004496"/>
    </source>
</evidence>
<feature type="non-terminal residue" evidence="12">
    <location>
        <position position="1"/>
    </location>
</feature>
<keyword evidence="7" id="KW-0132">Cell division</keyword>
<comment type="subcellular location">
    <subcellularLocation>
        <location evidence="1">Chromosome</location>
    </subcellularLocation>
    <subcellularLocation>
        <location evidence="2">Cytoplasm</location>
    </subcellularLocation>
</comment>
<feature type="compositionally biased region" description="Acidic residues" evidence="11">
    <location>
        <begin position="333"/>
        <end position="343"/>
    </location>
</feature>
<proteinExistence type="inferred from homology"/>
<evidence type="ECO:0000256" key="4">
    <source>
        <dbReference type="ARBA" id="ARBA00016065"/>
    </source>
</evidence>
<dbReference type="AlphaFoldDB" id="A0A1B6KW74"/>
<evidence type="ECO:0000256" key="3">
    <source>
        <dbReference type="ARBA" id="ARBA00009471"/>
    </source>
</evidence>
<gene>
    <name evidence="12" type="ORF">g.43778</name>
</gene>
<feature type="region of interest" description="Disordered" evidence="11">
    <location>
        <begin position="325"/>
        <end position="354"/>
    </location>
</feature>
<keyword evidence="8" id="KW-0498">Mitosis</keyword>
<dbReference type="Pfam" id="PF05786">
    <property type="entry name" value="Cnd2"/>
    <property type="match status" value="2"/>
</dbReference>
<keyword evidence="6" id="KW-0963">Cytoplasm</keyword>
<dbReference type="InterPro" id="IPR022816">
    <property type="entry name" value="Condensin_barren_su2"/>
</dbReference>
<dbReference type="PANTHER" id="PTHR13108:SF9">
    <property type="entry name" value="CONDENSIN COMPLEX SUBUNIT 2"/>
    <property type="match status" value="1"/>
</dbReference>
<dbReference type="PANTHER" id="PTHR13108">
    <property type="entry name" value="CONDENSIN COMPLEX SUBUNIT 2"/>
    <property type="match status" value="1"/>
</dbReference>
<name>A0A1B6KW74_9HEMI</name>
<dbReference type="GO" id="GO:0007076">
    <property type="term" value="P:mitotic chromosome condensation"/>
    <property type="evidence" value="ECO:0007669"/>
    <property type="project" value="InterPro"/>
</dbReference>
<evidence type="ECO:0000256" key="11">
    <source>
        <dbReference type="SAM" id="MobiDB-lite"/>
    </source>
</evidence>
<reference evidence="12" key="1">
    <citation type="submission" date="2015-11" db="EMBL/GenBank/DDBJ databases">
        <title>De novo transcriptome assembly of four potential Pierce s Disease insect vectors from Arizona vineyards.</title>
        <authorList>
            <person name="Tassone E.E."/>
        </authorList>
    </citation>
    <scope>NUCLEOTIDE SEQUENCE</scope>
</reference>
<dbReference type="GO" id="GO:0051301">
    <property type="term" value="P:cell division"/>
    <property type="evidence" value="ECO:0007669"/>
    <property type="project" value="UniProtKB-KW"/>
</dbReference>
<organism evidence="12">
    <name type="scientific">Graphocephala atropunctata</name>
    <dbReference type="NCBI Taxonomy" id="36148"/>
    <lineage>
        <taxon>Eukaryota</taxon>
        <taxon>Metazoa</taxon>
        <taxon>Ecdysozoa</taxon>
        <taxon>Arthropoda</taxon>
        <taxon>Hexapoda</taxon>
        <taxon>Insecta</taxon>
        <taxon>Pterygota</taxon>
        <taxon>Neoptera</taxon>
        <taxon>Paraneoptera</taxon>
        <taxon>Hemiptera</taxon>
        <taxon>Auchenorrhyncha</taxon>
        <taxon>Membracoidea</taxon>
        <taxon>Cicadellidae</taxon>
        <taxon>Cicadellinae</taxon>
        <taxon>Cicadellini</taxon>
        <taxon>Graphocephala</taxon>
    </lineage>
</organism>
<evidence type="ECO:0000256" key="6">
    <source>
        <dbReference type="ARBA" id="ARBA00022490"/>
    </source>
</evidence>
<dbReference type="EMBL" id="GEBQ01024255">
    <property type="protein sequence ID" value="JAT15722.1"/>
    <property type="molecule type" value="Transcribed_RNA"/>
</dbReference>
<keyword evidence="9" id="KW-0226">DNA condensation</keyword>
<feature type="compositionally biased region" description="Acidic residues" evidence="11">
    <location>
        <begin position="75"/>
        <end position="85"/>
    </location>
</feature>
<comment type="similarity">
    <text evidence="3">Belongs to the CND2 (condensin subunit 2) family.</text>
</comment>
<accession>A0A1B6KW74</accession>
<evidence type="ECO:0000256" key="10">
    <source>
        <dbReference type="ARBA" id="ARBA00023306"/>
    </source>
</evidence>
<feature type="region of interest" description="Disordered" evidence="11">
    <location>
        <begin position="67"/>
        <end position="96"/>
    </location>
</feature>
<protein>
    <recommendedName>
        <fullName evidence="4">Condensin complex subunit 2</fullName>
    </recommendedName>
</protein>
<evidence type="ECO:0000256" key="1">
    <source>
        <dbReference type="ARBA" id="ARBA00004286"/>
    </source>
</evidence>
<feature type="non-terminal residue" evidence="12">
    <location>
        <position position="516"/>
    </location>
</feature>
<evidence type="ECO:0000256" key="7">
    <source>
        <dbReference type="ARBA" id="ARBA00022618"/>
    </source>
</evidence>
<evidence type="ECO:0000256" key="8">
    <source>
        <dbReference type="ARBA" id="ARBA00022776"/>
    </source>
</evidence>
<keyword evidence="10" id="KW-0131">Cell cycle</keyword>
<keyword evidence="5" id="KW-0158">Chromosome</keyword>
<dbReference type="GO" id="GO:0003682">
    <property type="term" value="F:chromatin binding"/>
    <property type="evidence" value="ECO:0007669"/>
    <property type="project" value="TreeGrafter"/>
</dbReference>
<sequence>KINTKNAFGLQLIDYMPILTKSNDEKNFTTMACQLDAGTKIYAHRVDAVHFQVMKLVETCLFAERKSNKEKNKETEDDDSTDDNEPSTSSNEKKVKKKKIKKKVIATAEQVTRKPREKDPREMFVKLEPLPGDILNKAKRSTGLSLTLDKHVPFWKDFKYYRPLTADGTCEISPICMNNRTLGPTLQVDLDISSLPLTTLRPSLHEDNQEWDAEPDEQLDFDNEEENKVSVEVAYCSYVEKEKKREPELVFQTRSTMCKINTKNAFGLQLIDYMPILTKSNDEKNFTTMACQLDAGTKIYAHRVDAVHFQVMKLVETCLFAERKSNKEKNKETEDDDSTDDNEPSTSSNEKKVKKKKIKKKVIATAEQVTRKPREKDPREMFVKLEPLPGDILNKAKRSTGLSLTLDKHVPFWKDFKYYRPLTADGTCEISPICMNNRTLGPTLQVDLDISSLPLTTLRPSLHEDNQEWDAEPDEQLDFDNEEENKVSVEVAYCSYVEKEKKREPELVFQTRSTMC</sequence>
<dbReference type="GO" id="GO:0005737">
    <property type="term" value="C:cytoplasm"/>
    <property type="evidence" value="ECO:0007669"/>
    <property type="project" value="UniProtKB-SubCell"/>
</dbReference>